<dbReference type="PANTHER" id="PTHR42978:SF3">
    <property type="entry name" value="BLR3078 PROTEIN"/>
    <property type="match status" value="1"/>
</dbReference>
<evidence type="ECO:0000256" key="1">
    <source>
        <dbReference type="ARBA" id="ARBA00007749"/>
    </source>
</evidence>
<feature type="domain" description="Metallo-beta-lactamase" evidence="6">
    <location>
        <begin position="33"/>
        <end position="266"/>
    </location>
</feature>
<keyword evidence="2" id="KW-0479">Metal-binding</keyword>
<protein>
    <submittedName>
        <fullName evidence="7">Glyoxylase-like metal-dependent hydrolase (Beta-lactamase superfamily II)</fullName>
    </submittedName>
</protein>
<feature type="compositionally biased region" description="Low complexity" evidence="5">
    <location>
        <begin position="285"/>
        <end position="296"/>
    </location>
</feature>
<sequence length="312" mass="34748">MRIHHLNCISACALGGRLMDGSTPSLFRRAPLCCHCLLLEPSAGLVLVDTGYGLRDVQDPRSRLGGFFLWLMDPDLREEMTAVRQIRRLGFNPADVRHIVLTHLDFDHAGGLDDFPGARVHMLAQERDDAMAQRSWLDRQRFRPQQWSTREAWQTYEASQGERWFGFECVRDLQGLPPEILLVPLRGHTLGHAGVAVQTDAGWLLQAGDAYFHHREMDPVDPWCTPGLRAYQVLLEKDRAARLNNQARLRALAQEQAGSVLVCCAHDNTEFERLSGRLITALPDAASHAQGSSSGQEPFAGRRGGGLSSPSI</sequence>
<keyword evidence="4" id="KW-0862">Zinc</keyword>
<organism evidence="7 8">
    <name type="scientific">Melaminivora alkalimesophila</name>
    <dbReference type="NCBI Taxonomy" id="1165852"/>
    <lineage>
        <taxon>Bacteria</taxon>
        <taxon>Pseudomonadati</taxon>
        <taxon>Pseudomonadota</taxon>
        <taxon>Betaproteobacteria</taxon>
        <taxon>Burkholderiales</taxon>
        <taxon>Comamonadaceae</taxon>
        <taxon>Melaminivora</taxon>
    </lineage>
</organism>
<evidence type="ECO:0000313" key="7">
    <source>
        <dbReference type="EMBL" id="PWW47731.1"/>
    </source>
</evidence>
<dbReference type="GO" id="GO:0046872">
    <property type="term" value="F:metal ion binding"/>
    <property type="evidence" value="ECO:0007669"/>
    <property type="project" value="UniProtKB-KW"/>
</dbReference>
<keyword evidence="3 7" id="KW-0378">Hydrolase</keyword>
<evidence type="ECO:0000313" key="8">
    <source>
        <dbReference type="Proteomes" id="UP000246483"/>
    </source>
</evidence>
<evidence type="ECO:0000256" key="2">
    <source>
        <dbReference type="ARBA" id="ARBA00022723"/>
    </source>
</evidence>
<feature type="compositionally biased region" description="Gly residues" evidence="5">
    <location>
        <begin position="302"/>
        <end position="312"/>
    </location>
</feature>
<evidence type="ECO:0000256" key="4">
    <source>
        <dbReference type="ARBA" id="ARBA00022833"/>
    </source>
</evidence>
<dbReference type="Gene3D" id="3.60.15.10">
    <property type="entry name" value="Ribonuclease Z/Hydroxyacylglutathione hydrolase-like"/>
    <property type="match status" value="1"/>
</dbReference>
<dbReference type="SUPFAM" id="SSF56281">
    <property type="entry name" value="Metallo-hydrolase/oxidoreductase"/>
    <property type="match status" value="1"/>
</dbReference>
<gene>
    <name evidence="7" type="ORF">DFR36_102104</name>
</gene>
<reference evidence="7 8" key="1">
    <citation type="submission" date="2018-05" db="EMBL/GenBank/DDBJ databases">
        <title>Genomic Encyclopedia of Type Strains, Phase IV (KMG-IV): sequencing the most valuable type-strain genomes for metagenomic binning, comparative biology and taxonomic classification.</title>
        <authorList>
            <person name="Goeker M."/>
        </authorList>
    </citation>
    <scope>NUCLEOTIDE SEQUENCE [LARGE SCALE GENOMIC DNA]</scope>
    <source>
        <strain evidence="7 8">DSM 26006</strain>
    </source>
</reference>
<name>A0A317RDS6_9BURK</name>
<feature type="region of interest" description="Disordered" evidence="5">
    <location>
        <begin position="285"/>
        <end position="312"/>
    </location>
</feature>
<evidence type="ECO:0000259" key="6">
    <source>
        <dbReference type="SMART" id="SM00849"/>
    </source>
</evidence>
<dbReference type="AlphaFoldDB" id="A0A317RDS6"/>
<keyword evidence="8" id="KW-1185">Reference proteome</keyword>
<dbReference type="Pfam" id="PF00753">
    <property type="entry name" value="Lactamase_B"/>
    <property type="match status" value="1"/>
</dbReference>
<evidence type="ECO:0000256" key="5">
    <source>
        <dbReference type="SAM" id="MobiDB-lite"/>
    </source>
</evidence>
<dbReference type="InterPro" id="IPR001279">
    <property type="entry name" value="Metallo-B-lactamas"/>
</dbReference>
<dbReference type="InterPro" id="IPR051013">
    <property type="entry name" value="MBL_superfamily_lactonases"/>
</dbReference>
<dbReference type="PANTHER" id="PTHR42978">
    <property type="entry name" value="QUORUM-QUENCHING LACTONASE YTNP-RELATED-RELATED"/>
    <property type="match status" value="1"/>
</dbReference>
<dbReference type="InterPro" id="IPR036866">
    <property type="entry name" value="RibonucZ/Hydroxyglut_hydro"/>
</dbReference>
<comment type="similarity">
    <text evidence="1">Belongs to the metallo-beta-lactamase superfamily.</text>
</comment>
<dbReference type="EMBL" id="QGUB01000002">
    <property type="protein sequence ID" value="PWW47731.1"/>
    <property type="molecule type" value="Genomic_DNA"/>
</dbReference>
<accession>A0A317RDS6</accession>
<proteinExistence type="inferred from homology"/>
<dbReference type="CDD" id="cd07742">
    <property type="entry name" value="metallo-hydrolase-like_MBL-fold"/>
    <property type="match status" value="1"/>
</dbReference>
<dbReference type="OrthoDB" id="5443440at2"/>
<dbReference type="RefSeq" id="WP_019373483.1">
    <property type="nucleotide sequence ID" value="NZ_ALEE01000277.1"/>
</dbReference>
<dbReference type="Proteomes" id="UP000246483">
    <property type="component" value="Unassembled WGS sequence"/>
</dbReference>
<comment type="caution">
    <text evidence="7">The sequence shown here is derived from an EMBL/GenBank/DDBJ whole genome shotgun (WGS) entry which is preliminary data.</text>
</comment>
<dbReference type="SMART" id="SM00849">
    <property type="entry name" value="Lactamase_B"/>
    <property type="match status" value="1"/>
</dbReference>
<evidence type="ECO:0000256" key="3">
    <source>
        <dbReference type="ARBA" id="ARBA00022801"/>
    </source>
</evidence>
<dbReference type="GO" id="GO:0016787">
    <property type="term" value="F:hydrolase activity"/>
    <property type="evidence" value="ECO:0007669"/>
    <property type="project" value="UniProtKB-KW"/>
</dbReference>